<feature type="domain" description="GLAA-B beta-barrel" evidence="7">
    <location>
        <begin position="155"/>
        <end position="248"/>
    </location>
</feature>
<dbReference type="AlphaFoldDB" id="A0A934NI40"/>
<evidence type="ECO:0000256" key="2">
    <source>
        <dbReference type="ARBA" id="ARBA00001271"/>
    </source>
</evidence>
<dbReference type="EMBL" id="JAEHJZ010000018">
    <property type="protein sequence ID" value="MBJ7880603.1"/>
    <property type="molecule type" value="Genomic_DNA"/>
</dbReference>
<name>A0A934NI40_9FLAO</name>
<proteinExistence type="predicted"/>
<comment type="caution">
    <text evidence="9">The sequence shown here is derived from an EMBL/GenBank/DDBJ whole genome shotgun (WGS) entry which is preliminary data.</text>
</comment>
<evidence type="ECO:0000259" key="7">
    <source>
        <dbReference type="Pfam" id="PF23763"/>
    </source>
</evidence>
<dbReference type="Proteomes" id="UP000662373">
    <property type="component" value="Unassembled WGS sequence"/>
</dbReference>
<dbReference type="InterPro" id="IPR011050">
    <property type="entry name" value="Pectin_lyase_fold/virulence"/>
</dbReference>
<reference evidence="9 10" key="1">
    <citation type="submission" date="2020-09" db="EMBL/GenBank/DDBJ databases">
        <title>Draft genome of Gelidibacter salicanalis PAMC21136.</title>
        <authorList>
            <person name="Park H."/>
        </authorList>
    </citation>
    <scope>NUCLEOTIDE SEQUENCE [LARGE SCALE GENOMIC DNA]</scope>
    <source>
        <strain evidence="9 10">PAMC21136</strain>
    </source>
</reference>
<evidence type="ECO:0000313" key="10">
    <source>
        <dbReference type="Proteomes" id="UP000662373"/>
    </source>
</evidence>
<evidence type="ECO:0000313" key="9">
    <source>
        <dbReference type="EMBL" id="MBJ7880603.1"/>
    </source>
</evidence>
<evidence type="ECO:0000256" key="3">
    <source>
        <dbReference type="ARBA" id="ARBA00022729"/>
    </source>
</evidence>
<dbReference type="GO" id="GO:0004557">
    <property type="term" value="F:alpha-galactosidase activity"/>
    <property type="evidence" value="ECO:0007669"/>
    <property type="project" value="UniProtKB-EC"/>
</dbReference>
<dbReference type="InterPro" id="IPR056441">
    <property type="entry name" value="Beta-barrel_GLAA-B_II"/>
</dbReference>
<dbReference type="SMART" id="SM00710">
    <property type="entry name" value="PbH1"/>
    <property type="match status" value="5"/>
</dbReference>
<evidence type="ECO:0000256" key="4">
    <source>
        <dbReference type="ARBA" id="ARBA00022737"/>
    </source>
</evidence>
<keyword evidence="10" id="KW-1185">Reference proteome</keyword>
<comment type="catalytic activity">
    <reaction evidence="1">
        <text>Hydrolysis of terminal, non-reducing alpha-D-galactose residues in alpha-D-galactosides, including galactose oligosaccharides, galactomannans and galactolipids.</text>
        <dbReference type="EC" id="3.2.1.22"/>
    </reaction>
</comment>
<dbReference type="InterPro" id="IPR057275">
    <property type="entry name" value="Beta-barrel_GLAA-B_I"/>
</dbReference>
<accession>A0A934NI40</accession>
<sequence length="613" mass="68648">MTFKTTMLKKISLLILLVFGLTSTIQAQKKTKVFKLESYGVLPDQRENSAPLLEAALKKIKSEMVTADSVVIQFKKGRYDFHTDGAVRREYYISNHDQDNPKIVGIELEGFKNITIDGNGSDLIFHGRMLPLALIENNNVKIKNLSIDFEKPHIAQVKVVKNDTIAGSIIFETAPWVTYTIKDSIFYNAGEGWEMQPIAGIAFEEQTKRIVYNSGDIAVGTTGVSELSPGLIKAHHWKNSKLIPGTVVAMRSYHRPTPGIFIHKGENINFENVKVHYAEGMGLLAQLTENISLDGFEVALRGKDDPRYFTTQADATHFSSCKGVITSTDGLYEGMMDDAINIHGTYLKLLKKVDAHTVIAKYMHHQAYGFDWGYAGDSVQFIKSKTMDLWDHKNTIVSITPVRTTKNEPIKEFRIEFAEDLGNEIDPANFDIGIENLTWTPSVIFTGNTIRNNRARGALFSTPKPTLIANNLFDHTSGCAILLCGDSNGWYETGASTDVTIRDNKFVNALTSMYQFTSAIISIYPEIPDLGNQTSYFHSGIRIENNEFETFDHPILYAKSVNGLIFKNNTVITNQEYPPFHSNTNAILFERVLNAEVTDNTLNGKTIDLLNRE</sequence>
<evidence type="ECO:0000256" key="6">
    <source>
        <dbReference type="ARBA" id="ARBA00023295"/>
    </source>
</evidence>
<dbReference type="InterPro" id="IPR006626">
    <property type="entry name" value="PbH1"/>
</dbReference>
<dbReference type="Pfam" id="PF23763">
    <property type="entry name" value="Beta-barrel_GLAA-B_I"/>
    <property type="match status" value="1"/>
</dbReference>
<dbReference type="RefSeq" id="WP_199598443.1">
    <property type="nucleotide sequence ID" value="NZ_JAEHJZ010000018.1"/>
</dbReference>
<keyword evidence="5" id="KW-0378">Hydrolase</keyword>
<keyword evidence="3" id="KW-0732">Signal</keyword>
<feature type="domain" description="GLAA-B beta-barrel" evidence="8">
    <location>
        <begin position="357"/>
        <end position="403"/>
    </location>
</feature>
<keyword evidence="6" id="KW-0326">Glycosidase</keyword>
<dbReference type="Gene3D" id="2.160.20.10">
    <property type="entry name" value="Single-stranded right-handed beta-helix, Pectin lyase-like"/>
    <property type="match status" value="1"/>
</dbReference>
<protein>
    <submittedName>
        <fullName evidence="9">Alpha-1,3-galactosidase B</fullName>
    </submittedName>
</protein>
<organism evidence="9 10">
    <name type="scientific">Gelidibacter salicanalis</name>
    <dbReference type="NCBI Taxonomy" id="291193"/>
    <lineage>
        <taxon>Bacteria</taxon>
        <taxon>Pseudomonadati</taxon>
        <taxon>Bacteroidota</taxon>
        <taxon>Flavobacteriia</taxon>
        <taxon>Flavobacteriales</taxon>
        <taxon>Flavobacteriaceae</taxon>
        <taxon>Gelidibacter</taxon>
    </lineage>
</organism>
<evidence type="ECO:0000256" key="5">
    <source>
        <dbReference type="ARBA" id="ARBA00022801"/>
    </source>
</evidence>
<dbReference type="Pfam" id="PF23764">
    <property type="entry name" value="Beta-barrel_GLAA-B_II"/>
    <property type="match status" value="1"/>
</dbReference>
<dbReference type="SUPFAM" id="SSF51126">
    <property type="entry name" value="Pectin lyase-like"/>
    <property type="match status" value="1"/>
</dbReference>
<evidence type="ECO:0000256" key="1">
    <source>
        <dbReference type="ARBA" id="ARBA00001255"/>
    </source>
</evidence>
<dbReference type="InterPro" id="IPR012334">
    <property type="entry name" value="Pectin_lyas_fold"/>
</dbReference>
<comment type="catalytic activity">
    <reaction evidence="2">
        <text>Hydrolysis of terminal, non-reducing branched (1-&gt;3)-alpha-D-galactosidic residues, producing free D-galactose.</text>
        <dbReference type="EC" id="3.2.1.n1"/>
    </reaction>
</comment>
<gene>
    <name evidence="9" type="ORF">JEM65_08070</name>
</gene>
<keyword evidence="4" id="KW-0677">Repeat</keyword>
<evidence type="ECO:0000259" key="8">
    <source>
        <dbReference type="Pfam" id="PF23764"/>
    </source>
</evidence>